<protein>
    <submittedName>
        <fullName evidence="2">Uncharacterized protein</fullName>
    </submittedName>
</protein>
<dbReference type="Proteomes" id="UP001159405">
    <property type="component" value="Unassembled WGS sequence"/>
</dbReference>
<proteinExistence type="predicted"/>
<sequence>ETKEEEAEEANSQSQSSNGKKQMRSQMLCELHRVKKEMIENSTILTKPEVKPYTPDIFNDLSPYYNTYIVNYMINDQVDYVPRPGWGTRATTLRLVDPDVSWRMDHFPGPMYDSVVPRGFYKPHIWSKTVSGKDSSQGSTRLPPIPKVAYPRFQQKQYQHFNMNYSHVQPFRSDIHRLQETKAQRRMKEDHQRTMNDWNRMNLTELKVLPEQSRYHVKKAIISYLGGSKGCNKALKPLLKEIEATEPIQTANA</sequence>
<evidence type="ECO:0000313" key="2">
    <source>
        <dbReference type="EMBL" id="CAH3149244.1"/>
    </source>
</evidence>
<evidence type="ECO:0000256" key="1">
    <source>
        <dbReference type="SAM" id="MobiDB-lite"/>
    </source>
</evidence>
<feature type="non-terminal residue" evidence="2">
    <location>
        <position position="1"/>
    </location>
</feature>
<comment type="caution">
    <text evidence="2">The sequence shown here is derived from an EMBL/GenBank/DDBJ whole genome shotgun (WGS) entry which is preliminary data.</text>
</comment>
<accession>A0ABN8PS34</accession>
<evidence type="ECO:0000313" key="3">
    <source>
        <dbReference type="Proteomes" id="UP001159405"/>
    </source>
</evidence>
<keyword evidence="3" id="KW-1185">Reference proteome</keyword>
<dbReference type="EMBL" id="CALNXK010000086">
    <property type="protein sequence ID" value="CAH3149244.1"/>
    <property type="molecule type" value="Genomic_DNA"/>
</dbReference>
<organism evidence="2 3">
    <name type="scientific">Porites lobata</name>
    <dbReference type="NCBI Taxonomy" id="104759"/>
    <lineage>
        <taxon>Eukaryota</taxon>
        <taxon>Metazoa</taxon>
        <taxon>Cnidaria</taxon>
        <taxon>Anthozoa</taxon>
        <taxon>Hexacorallia</taxon>
        <taxon>Scleractinia</taxon>
        <taxon>Fungiina</taxon>
        <taxon>Poritidae</taxon>
        <taxon>Porites</taxon>
    </lineage>
</organism>
<reference evidence="2 3" key="1">
    <citation type="submission" date="2022-05" db="EMBL/GenBank/DDBJ databases">
        <authorList>
            <consortium name="Genoscope - CEA"/>
            <person name="William W."/>
        </authorList>
    </citation>
    <scope>NUCLEOTIDE SEQUENCE [LARGE SCALE GENOMIC DNA]</scope>
</reference>
<name>A0ABN8PS34_9CNID</name>
<feature type="region of interest" description="Disordered" evidence="1">
    <location>
        <begin position="1"/>
        <end position="25"/>
    </location>
</feature>
<gene>
    <name evidence="2" type="ORF">PLOB_00047013</name>
</gene>